<dbReference type="SUPFAM" id="SSF54897">
    <property type="entry name" value="Protease propeptides/inhibitors"/>
    <property type="match status" value="1"/>
</dbReference>
<evidence type="ECO:0000313" key="11">
    <source>
        <dbReference type="EMBL" id="AWR93623.1"/>
    </source>
</evidence>
<dbReference type="GO" id="GO:0008240">
    <property type="term" value="F:tripeptidyl-peptidase activity"/>
    <property type="evidence" value="ECO:0007669"/>
    <property type="project" value="TreeGrafter"/>
</dbReference>
<keyword evidence="5" id="KW-0720">Serine protease</keyword>
<dbReference type="GO" id="GO:0046872">
    <property type="term" value="F:metal ion binding"/>
    <property type="evidence" value="ECO:0007669"/>
    <property type="project" value="UniProtKB-KW"/>
</dbReference>
<keyword evidence="6" id="KW-0106">Calcium</keyword>
<gene>
    <name evidence="11" type="ORF">DFR85_02355</name>
</gene>
<dbReference type="InterPro" id="IPR023828">
    <property type="entry name" value="Peptidase_S8_Ser-AS"/>
</dbReference>
<feature type="transmembrane region" description="Helical" evidence="9">
    <location>
        <begin position="1281"/>
        <end position="1301"/>
    </location>
</feature>
<dbReference type="OrthoDB" id="56693at2157"/>
<dbReference type="EMBL" id="CP029289">
    <property type="protein sequence ID" value="AWR93623.1"/>
    <property type="molecule type" value="Genomic_DNA"/>
</dbReference>
<dbReference type="RefSeq" id="WP_110269507.1">
    <property type="nucleotide sequence ID" value="NZ_CP029289.2"/>
</dbReference>
<evidence type="ECO:0000256" key="6">
    <source>
        <dbReference type="ARBA" id="ARBA00022837"/>
    </source>
</evidence>
<dbReference type="PANTHER" id="PTHR14218">
    <property type="entry name" value="PROTEASE S8 TRIPEPTIDYL PEPTIDASE I CLN2"/>
    <property type="match status" value="1"/>
</dbReference>
<dbReference type="InterPro" id="IPR013783">
    <property type="entry name" value="Ig-like_fold"/>
</dbReference>
<evidence type="ECO:0000313" key="12">
    <source>
        <dbReference type="Proteomes" id="UP000248044"/>
    </source>
</evidence>
<protein>
    <submittedName>
        <fullName evidence="11">Peptidase S53</fullName>
    </submittedName>
</protein>
<dbReference type="Gene3D" id="3.40.50.200">
    <property type="entry name" value="Peptidase S8/S53 domain"/>
    <property type="match status" value="1"/>
</dbReference>
<dbReference type="PIRSF" id="PIRSF032623">
    <property type="entry name" value="Peptidase_SSO2181_prd"/>
    <property type="match status" value="1"/>
</dbReference>
<dbReference type="CDD" id="cd11377">
    <property type="entry name" value="Pro-peptidase_S53"/>
    <property type="match status" value="1"/>
</dbReference>
<dbReference type="InterPro" id="IPR036852">
    <property type="entry name" value="Peptidase_S8/S53_dom_sf"/>
</dbReference>
<dbReference type="Pfam" id="PF17957">
    <property type="entry name" value="Big_7"/>
    <property type="match status" value="1"/>
</dbReference>
<dbReference type="CDD" id="cd04056">
    <property type="entry name" value="Peptidases_S53"/>
    <property type="match status" value="1"/>
</dbReference>
<dbReference type="InterPro" id="IPR050819">
    <property type="entry name" value="Tripeptidyl-peptidase_I"/>
</dbReference>
<name>A0A2U9IC88_9CREN</name>
<keyword evidence="3" id="KW-0479">Metal-binding</keyword>
<sequence>MSLKPLLLVTVFLISIIGITGLGISNPQGITIQPYQLHGFKEIGTLNPNTPVLFTIFLPLKNVGYLYYYAEETSNPSSSLYHHFLSKQEIEKMFYPVKQYNQVLNYLKNDNFNILLTSSDSVIVAEGTVSQIHQYLGLSYVMYSNGTDYYYSAYGTPTINAFVYSSNISTIFFSHPNTLVTGKTIQNLKKSVEISNMTFPIEAYWPTALQKVYNATSLYALGDEGQNRSIGILDFFGDPYIQQQLAYYDKVTGLPNPPSFKIIPIGPYNPNLGIETGWAGEISLDVQISHTMAPKANITLFIANGALPLAAIISYIDQLDNVNDLSQSFSIPEEAFSQFNAQEFYACVVESDMYYAMGSAEGITFLASSGDAGGAGYSNGPLGTVGYPSTSPFVTAVGGTTTYIQFPGSYYQSAWSNYGFVPNDVNYGGSTGGISEIEPIPYYQWGLQTPLSYPNGREVPDISGNANVYPGIYIICPGNITCITGGTSEASPLNAGLLTLVMNYVNSSLGLINPILYEIGFNSSLYNKVFNPITFGYNIPWVASYGYNLVTGWGTLNVGEFAYYYSKIITKPSLNIEVNVLNSTGETPIEFFPNETMEIIANITYKGISITSGNFYATVETTQGNISSVQLTFNPSLKLWIGTLKLPSTANGILYVNVYGSSDGISGRGFYETFSGYYVQFLSPVTFAPIFTGVSSAIIANVTDIYGNQPTFPIAVNIYYYNISINEYTPVTTLNLIPISASVIGYPGLIWVGKIPYLPSGDLYITSENAEGFDAFTSGTMLQSLFILPPNVAEPGSVAPGQNIIIQGLPTPPYNLVTITSIQTGEPIFNNILQGTNITAELVSSSGKVVSKAVIPFNLEKGIYLGYLPVPNTEPGIYYIYLESNYSSITLGENITGFFYGAIYVNNYSHINIKTESYAYQGQTLTIYANITYPNGSEVNYGMYSATVYPMAITNEYSLVSQIVELPLWYNSDLGEWIGNVTLPSTFNSGNLTYYEGELYYGAPFEILVTGLSSEAYPTLNSPSAEKTFYVLPYNLIKNQKVDGFQTYDAVLVNDTIITNGSLTNDILINDTVIGNVRILDSNITNVTFDNSNVTLLYSQSDNIHAINSMLILINSKVNTISLENSKILTMESVITNISPSLPTISITYPLNNQNVTGSITINFTVTGKNISQDILYLNGKMLTSFSGNGTFTYTLNTEKYPDGTYNLTITSLQNDNLESSATIYVNFENELTNVNNNLTQVNQKVSNLSTELKEQNSTLSSQISSDISSVNSSLNSIKDLIYVAIIIAIIGIIIGVVSLVRKGR</sequence>
<dbReference type="SMART" id="SM00944">
    <property type="entry name" value="Pro-kuma_activ"/>
    <property type="match status" value="1"/>
</dbReference>
<keyword evidence="9" id="KW-1133">Transmembrane helix</keyword>
<dbReference type="PROSITE" id="PS00138">
    <property type="entry name" value="SUBTILASE_SER"/>
    <property type="match status" value="1"/>
</dbReference>
<keyword evidence="4" id="KW-0378">Hydrolase</keyword>
<feature type="domain" description="Peptidase S53" evidence="10">
    <location>
        <begin position="203"/>
        <end position="568"/>
    </location>
</feature>
<keyword evidence="9" id="KW-0812">Transmembrane</keyword>
<dbReference type="Gene3D" id="2.60.40.10">
    <property type="entry name" value="Immunoglobulins"/>
    <property type="match status" value="1"/>
</dbReference>
<evidence type="ECO:0000256" key="4">
    <source>
        <dbReference type="ARBA" id="ARBA00022801"/>
    </source>
</evidence>
<organism evidence="11 12">
    <name type="scientific">Acidianus brierleyi</name>
    <dbReference type="NCBI Taxonomy" id="41673"/>
    <lineage>
        <taxon>Archaea</taxon>
        <taxon>Thermoproteota</taxon>
        <taxon>Thermoprotei</taxon>
        <taxon>Sulfolobales</taxon>
        <taxon>Sulfolobaceae</taxon>
        <taxon>Acidianus</taxon>
    </lineage>
</organism>
<proteinExistence type="predicted"/>
<dbReference type="KEGG" id="abri:DFR85_02355"/>
<dbReference type="PROSITE" id="PS51695">
    <property type="entry name" value="SEDOLISIN"/>
    <property type="match status" value="1"/>
</dbReference>
<dbReference type="InterPro" id="IPR017001">
    <property type="entry name" value="Pept_S53_physarolisin-II_arc"/>
</dbReference>
<keyword evidence="9" id="KW-0472">Membrane</keyword>
<evidence type="ECO:0000259" key="10">
    <source>
        <dbReference type="PROSITE" id="PS51695"/>
    </source>
</evidence>
<evidence type="ECO:0000256" key="7">
    <source>
        <dbReference type="ARBA" id="ARBA00023145"/>
    </source>
</evidence>
<keyword evidence="2" id="KW-0645">Protease</keyword>
<dbReference type="PANTHER" id="PTHR14218:SF15">
    <property type="entry name" value="TRIPEPTIDYL-PEPTIDASE 1"/>
    <property type="match status" value="1"/>
</dbReference>
<accession>A0A2U9IC88</accession>
<evidence type="ECO:0000256" key="1">
    <source>
        <dbReference type="ARBA" id="ARBA00001913"/>
    </source>
</evidence>
<dbReference type="GeneID" id="36830961"/>
<dbReference type="GO" id="GO:0004252">
    <property type="term" value="F:serine-type endopeptidase activity"/>
    <property type="evidence" value="ECO:0007669"/>
    <property type="project" value="InterPro"/>
</dbReference>
<keyword evidence="7" id="KW-0865">Zymogen</keyword>
<evidence type="ECO:0000256" key="5">
    <source>
        <dbReference type="ARBA" id="ARBA00022825"/>
    </source>
</evidence>
<dbReference type="InterPro" id="IPR015366">
    <property type="entry name" value="S53_propep"/>
</dbReference>
<dbReference type="Pfam" id="PF09286">
    <property type="entry name" value="Pro-kuma_activ"/>
    <property type="match status" value="1"/>
</dbReference>
<keyword evidence="12" id="KW-1185">Reference proteome</keyword>
<dbReference type="Pfam" id="PF00082">
    <property type="entry name" value="Peptidase_S8"/>
    <property type="match status" value="1"/>
</dbReference>
<evidence type="ECO:0000256" key="3">
    <source>
        <dbReference type="ARBA" id="ARBA00022723"/>
    </source>
</evidence>
<evidence type="ECO:0000256" key="9">
    <source>
        <dbReference type="SAM" id="Phobius"/>
    </source>
</evidence>
<dbReference type="SUPFAM" id="SSF52743">
    <property type="entry name" value="Subtilisin-like"/>
    <property type="match status" value="1"/>
</dbReference>
<dbReference type="GO" id="GO:0006508">
    <property type="term" value="P:proteolysis"/>
    <property type="evidence" value="ECO:0007669"/>
    <property type="project" value="UniProtKB-KW"/>
</dbReference>
<feature type="coiled-coil region" evidence="8">
    <location>
        <begin position="1225"/>
        <end position="1259"/>
    </location>
</feature>
<keyword evidence="8" id="KW-0175">Coiled coil</keyword>
<evidence type="ECO:0000256" key="8">
    <source>
        <dbReference type="SAM" id="Coils"/>
    </source>
</evidence>
<dbReference type="InterPro" id="IPR030400">
    <property type="entry name" value="Sedolisin_dom"/>
</dbReference>
<reference evidence="11 12" key="1">
    <citation type="submission" date="2018-05" db="EMBL/GenBank/DDBJ databases">
        <title>Complete Genome Sequences of Extremely Thermoacidophilic, Metal-Mobilizing Type-Strain Members of the Archaeal Family Sulfolobaceae: Acidianus brierleyi DSM-1651T, Acidianus sulfidivorans DSM-18786T, Metallosphaera hakonensis DSM-7519T, and Metallosphaera prunae DSM-10039T.</title>
        <authorList>
            <person name="Counts J.A."/>
            <person name="Kelly R.M."/>
        </authorList>
    </citation>
    <scope>NUCLEOTIDE SEQUENCE [LARGE SCALE GENOMIC DNA]</scope>
    <source>
        <strain evidence="11 12">DSM 1651</strain>
    </source>
</reference>
<comment type="cofactor">
    <cofactor evidence="1">
        <name>Ca(2+)</name>
        <dbReference type="ChEBI" id="CHEBI:29108"/>
    </cofactor>
</comment>
<dbReference type="Proteomes" id="UP000248044">
    <property type="component" value="Chromosome"/>
</dbReference>
<evidence type="ECO:0000256" key="2">
    <source>
        <dbReference type="ARBA" id="ARBA00022670"/>
    </source>
</evidence>
<dbReference type="InterPro" id="IPR000209">
    <property type="entry name" value="Peptidase_S8/S53_dom"/>
</dbReference>